<evidence type="ECO:0008006" key="4">
    <source>
        <dbReference type="Google" id="ProtNLM"/>
    </source>
</evidence>
<dbReference type="Gene3D" id="3.60.10.10">
    <property type="entry name" value="Endonuclease/exonuclease/phosphatase"/>
    <property type="match status" value="1"/>
</dbReference>
<gene>
    <name evidence="2" type="ORF">AGR13a_Lc100196</name>
</gene>
<dbReference type="Proteomes" id="UP000191812">
    <property type="component" value="Unassembled WGS sequence"/>
</dbReference>
<proteinExistence type="predicted"/>
<evidence type="ECO:0000256" key="1">
    <source>
        <dbReference type="SAM" id="MobiDB-lite"/>
    </source>
</evidence>
<name>A0ABM9VJQ2_9HYPH</name>
<protein>
    <recommendedName>
        <fullName evidence="4">Endonuclease/exonuclease/phosphatase</fullName>
    </recommendedName>
</protein>
<feature type="compositionally biased region" description="Basic and acidic residues" evidence="1">
    <location>
        <begin position="149"/>
        <end position="170"/>
    </location>
</feature>
<sequence length="418" mass="47516">MEFSIFTWNLEKYNTNKSNTAAKLISDKILYSVKSDVAKERPFVGTLLEVKAKDKADATELLQSILDNLSDIPELLGQAVELGGLNHTREWIICLYSRVDVTVSWLDAGVILERRINESIIKSALRIIDKIEQRPRHLVRQIQAKKTAEMARNYDKQTERGESPVKKIKSDYNQSENQKDSEPFEDEISDNKKMLYDSIYYVNTDPKFDQNNTEGKYKAKISLFDSIKKAAMRLHGDEKYSEFVKNLIENHATFSKQDSEWYRDGILISGTFSDGSTVRIASAHLPGPNHSKVKEIVESYFDAAAARGADLIIGDLNVYGKIEHFAYEDKTGEVRRTTVGTKEQRNGRRPLDRVFLSKASSQLDVRRTVAYPPPKKPANKLAPVVTRKKTVASSNYISDHFLLRAVVRMAPPPKRQLV</sequence>
<organism evidence="2 3">
    <name type="scientific">Agrobacterium genomosp. 13 str. CFBP 6927</name>
    <dbReference type="NCBI Taxonomy" id="1183428"/>
    <lineage>
        <taxon>Bacteria</taxon>
        <taxon>Pseudomonadati</taxon>
        <taxon>Pseudomonadota</taxon>
        <taxon>Alphaproteobacteria</taxon>
        <taxon>Hyphomicrobiales</taxon>
        <taxon>Rhizobiaceae</taxon>
        <taxon>Rhizobium/Agrobacterium group</taxon>
        <taxon>Agrobacterium</taxon>
        <taxon>Agrobacterium tumefaciens complex</taxon>
    </lineage>
</organism>
<dbReference type="EMBL" id="FBWH01000036">
    <property type="protein sequence ID" value="CUX47294.1"/>
    <property type="molecule type" value="Genomic_DNA"/>
</dbReference>
<evidence type="ECO:0000313" key="2">
    <source>
        <dbReference type="EMBL" id="CUX47294.1"/>
    </source>
</evidence>
<reference evidence="2 3" key="1">
    <citation type="submission" date="2016-01" db="EMBL/GenBank/DDBJ databases">
        <authorList>
            <person name="Regsiter A."/>
            <person name="william w."/>
        </authorList>
    </citation>
    <scope>NUCLEOTIDE SEQUENCE [LARGE SCALE GENOMIC DNA]</scope>
    <source>
        <strain evidence="2 3">CFBP 6927</strain>
    </source>
</reference>
<evidence type="ECO:0000313" key="3">
    <source>
        <dbReference type="Proteomes" id="UP000191812"/>
    </source>
</evidence>
<dbReference type="SUPFAM" id="SSF56219">
    <property type="entry name" value="DNase I-like"/>
    <property type="match status" value="1"/>
</dbReference>
<dbReference type="RefSeq" id="WP_080839135.1">
    <property type="nucleotide sequence ID" value="NZ_LT009757.1"/>
</dbReference>
<dbReference type="InterPro" id="IPR036691">
    <property type="entry name" value="Endo/exonu/phosph_ase_sf"/>
</dbReference>
<comment type="caution">
    <text evidence="2">The sequence shown here is derived from an EMBL/GenBank/DDBJ whole genome shotgun (WGS) entry which is preliminary data.</text>
</comment>
<accession>A0ABM9VJQ2</accession>
<keyword evidence="3" id="KW-1185">Reference proteome</keyword>
<feature type="region of interest" description="Disordered" evidence="1">
    <location>
        <begin position="149"/>
        <end position="186"/>
    </location>
</feature>